<sequence length="50" mass="4888">MQSEFPALLAFAGGSVSIASATALGVVAGVTLVALSTTFAVASLSRFLGE</sequence>
<keyword evidence="2" id="KW-1185">Reference proteome</keyword>
<organism evidence="1 2">
    <name type="scientific">Halorarum salinum</name>
    <dbReference type="NCBI Taxonomy" id="2743089"/>
    <lineage>
        <taxon>Archaea</taxon>
        <taxon>Methanobacteriati</taxon>
        <taxon>Methanobacteriota</taxon>
        <taxon>Stenosarchaea group</taxon>
        <taxon>Halobacteria</taxon>
        <taxon>Halobacteriales</taxon>
        <taxon>Haloferacaceae</taxon>
        <taxon>Halorarum</taxon>
    </lineage>
</organism>
<protein>
    <submittedName>
        <fullName evidence="1">Uncharacterized protein</fullName>
    </submittedName>
</protein>
<dbReference type="RefSeq" id="WP_179267347.1">
    <property type="nucleotide sequence ID" value="NZ_CP058579.1"/>
</dbReference>
<dbReference type="Proteomes" id="UP000509626">
    <property type="component" value="Chromosome"/>
</dbReference>
<dbReference type="KEGG" id="halu:HUG12_02965"/>
<dbReference type="AlphaFoldDB" id="A0A7D5QB55"/>
<accession>A0A7D5QB55</accession>
<evidence type="ECO:0000313" key="1">
    <source>
        <dbReference type="EMBL" id="QLG60761.1"/>
    </source>
</evidence>
<evidence type="ECO:0000313" key="2">
    <source>
        <dbReference type="Proteomes" id="UP000509626"/>
    </source>
</evidence>
<name>A0A7D5QB55_9EURY</name>
<dbReference type="EMBL" id="CP058579">
    <property type="protein sequence ID" value="QLG60761.1"/>
    <property type="molecule type" value="Genomic_DNA"/>
</dbReference>
<dbReference type="GeneID" id="56036386"/>
<reference evidence="1 2" key="1">
    <citation type="submission" date="2020-06" db="EMBL/GenBank/DDBJ databases">
        <title>NJ-3-1, isolated from saline soil.</title>
        <authorList>
            <person name="Cui H.L."/>
            <person name="Shi X."/>
        </authorList>
    </citation>
    <scope>NUCLEOTIDE SEQUENCE [LARGE SCALE GENOMIC DNA]</scope>
    <source>
        <strain evidence="1 2">NJ-3-1</strain>
    </source>
</reference>
<proteinExistence type="predicted"/>
<gene>
    <name evidence="1" type="ORF">HUG12_02965</name>
</gene>